<dbReference type="Proteomes" id="UP000037696">
    <property type="component" value="Unassembled WGS sequence"/>
</dbReference>
<gene>
    <name evidence="1" type="ORF">ACN38_g4739</name>
</gene>
<comment type="caution">
    <text evidence="1">The sequence shown here is derived from an EMBL/GenBank/DDBJ whole genome shotgun (WGS) entry which is preliminary data.</text>
</comment>
<evidence type="ECO:0000313" key="2">
    <source>
        <dbReference type="Proteomes" id="UP000037696"/>
    </source>
</evidence>
<dbReference type="EMBL" id="LHQQ01000063">
    <property type="protein sequence ID" value="KOS44320.1"/>
    <property type="molecule type" value="Genomic_DNA"/>
</dbReference>
<dbReference type="AlphaFoldDB" id="A0A0M8PBI5"/>
<accession>A0A0M8PBI5</accession>
<reference evidence="1 2" key="1">
    <citation type="submission" date="2015-08" db="EMBL/GenBank/DDBJ databases">
        <title>Genome sequencing of Penicillium nordicum.</title>
        <authorList>
            <person name="Nguyen H.D."/>
            <person name="Seifert K.A."/>
        </authorList>
    </citation>
    <scope>NUCLEOTIDE SEQUENCE [LARGE SCALE GENOMIC DNA]</scope>
    <source>
        <strain evidence="1 2">DAOMC 185683</strain>
    </source>
</reference>
<organism evidence="1 2">
    <name type="scientific">Penicillium nordicum</name>
    <dbReference type="NCBI Taxonomy" id="229535"/>
    <lineage>
        <taxon>Eukaryota</taxon>
        <taxon>Fungi</taxon>
        <taxon>Dikarya</taxon>
        <taxon>Ascomycota</taxon>
        <taxon>Pezizomycotina</taxon>
        <taxon>Eurotiomycetes</taxon>
        <taxon>Eurotiomycetidae</taxon>
        <taxon>Eurotiales</taxon>
        <taxon>Aspergillaceae</taxon>
        <taxon>Penicillium</taxon>
    </lineage>
</organism>
<protein>
    <submittedName>
        <fullName evidence="1">Uncharacterized protein</fullName>
    </submittedName>
</protein>
<keyword evidence="2" id="KW-1185">Reference proteome</keyword>
<name>A0A0M8PBI5_9EURO</name>
<proteinExistence type="predicted"/>
<evidence type="ECO:0000313" key="1">
    <source>
        <dbReference type="EMBL" id="KOS44320.1"/>
    </source>
</evidence>
<sequence length="118" mass="13621">MDSILIYPDLPGCPILVLKWRNWGGRIGATGEELISEFFPFSFLFLFFSCQYARKHPSTKHKPPFRPALFGFSPLSTHAPGKIDLELGHQTTYNSTLSSIARYRHNQIHRTKELHEDF</sequence>